<feature type="domain" description="Transcription regulator PadR N-terminal" evidence="1">
    <location>
        <begin position="58"/>
        <end position="126"/>
    </location>
</feature>
<keyword evidence="2" id="KW-0238">DNA-binding</keyword>
<evidence type="ECO:0000313" key="2">
    <source>
        <dbReference type="EMBL" id="SIO09099.1"/>
    </source>
</evidence>
<dbReference type="Pfam" id="PF03551">
    <property type="entry name" value="PadR"/>
    <property type="match status" value="1"/>
</dbReference>
<evidence type="ECO:0000313" key="3">
    <source>
        <dbReference type="Proteomes" id="UP000185192"/>
    </source>
</evidence>
<dbReference type="SUPFAM" id="SSF46785">
    <property type="entry name" value="Winged helix' DNA-binding domain"/>
    <property type="match status" value="1"/>
</dbReference>
<gene>
    <name evidence="2" type="ORF">SAMN02745824_2913</name>
</gene>
<dbReference type="GO" id="GO:0003677">
    <property type="term" value="F:DNA binding"/>
    <property type="evidence" value="ECO:0007669"/>
    <property type="project" value="UniProtKB-KW"/>
</dbReference>
<protein>
    <submittedName>
        <fullName evidence="2">DNA-binding transcriptional regulator, PadR family</fullName>
    </submittedName>
</protein>
<dbReference type="InterPro" id="IPR036390">
    <property type="entry name" value="WH_DNA-bd_sf"/>
</dbReference>
<dbReference type="EMBL" id="FSQW01000002">
    <property type="protein sequence ID" value="SIO09099.1"/>
    <property type="molecule type" value="Genomic_DNA"/>
</dbReference>
<evidence type="ECO:0000259" key="1">
    <source>
        <dbReference type="Pfam" id="PF03551"/>
    </source>
</evidence>
<sequence length="197" mass="21573">MRYARYSDCGPGSRRGKSWGAMDGKKFARAFAAAAFEGAKAKRRARMFQRGELKLLALHLIAEEPRHGYDLIQKIEELTGGHYAPSPGIVYPTLTLMADMDLIDEKVDEGGKKIYSITKAGAAKLKDEEKHIADILERLEGVAQMGQASDAASIKRATGNLKSAIRIRLADEEKGSDKILDVAAIIDEAASKIERLK</sequence>
<dbReference type="OrthoDB" id="9814826at2"/>
<organism evidence="2 3">
    <name type="scientific">Parasphingorhabdus marina DSM 22363</name>
    <dbReference type="NCBI Taxonomy" id="1123272"/>
    <lineage>
        <taxon>Bacteria</taxon>
        <taxon>Pseudomonadati</taxon>
        <taxon>Pseudomonadota</taxon>
        <taxon>Alphaproteobacteria</taxon>
        <taxon>Sphingomonadales</taxon>
        <taxon>Sphingomonadaceae</taxon>
        <taxon>Parasphingorhabdus</taxon>
    </lineage>
</organism>
<dbReference type="PANTHER" id="PTHR43252">
    <property type="entry name" value="TRANSCRIPTIONAL REGULATOR YQJI"/>
    <property type="match status" value="1"/>
</dbReference>
<dbReference type="InterPro" id="IPR036388">
    <property type="entry name" value="WH-like_DNA-bd_sf"/>
</dbReference>
<accession>A0A1N6GNH9</accession>
<dbReference type="Proteomes" id="UP000185192">
    <property type="component" value="Unassembled WGS sequence"/>
</dbReference>
<keyword evidence="3" id="KW-1185">Reference proteome</keyword>
<dbReference type="AlphaFoldDB" id="A0A1N6GNH9"/>
<dbReference type="PANTHER" id="PTHR43252:SF7">
    <property type="entry name" value="TRANSCRIPTIONAL REGULATOR YQJI"/>
    <property type="match status" value="1"/>
</dbReference>
<proteinExistence type="predicted"/>
<dbReference type="RefSeq" id="WP_143182876.1">
    <property type="nucleotide sequence ID" value="NZ_FSQW01000002.1"/>
</dbReference>
<reference evidence="3" key="1">
    <citation type="submission" date="2016-11" db="EMBL/GenBank/DDBJ databases">
        <authorList>
            <person name="Varghese N."/>
            <person name="Submissions S."/>
        </authorList>
    </citation>
    <scope>NUCLEOTIDE SEQUENCE [LARGE SCALE GENOMIC DNA]</scope>
    <source>
        <strain evidence="3">DSM 22363</strain>
    </source>
</reference>
<dbReference type="Gene3D" id="1.10.10.10">
    <property type="entry name" value="Winged helix-like DNA-binding domain superfamily/Winged helix DNA-binding domain"/>
    <property type="match status" value="1"/>
</dbReference>
<dbReference type="InterPro" id="IPR005149">
    <property type="entry name" value="Tscrpt_reg_PadR_N"/>
</dbReference>
<name>A0A1N6GNH9_9SPHN</name>